<protein>
    <recommendedName>
        <fullName evidence="4">Secreted protein</fullName>
    </recommendedName>
</protein>
<feature type="region of interest" description="Disordered" evidence="1">
    <location>
        <begin position="28"/>
        <end position="47"/>
    </location>
</feature>
<comment type="caution">
    <text evidence="2">The sequence shown here is derived from an EMBL/GenBank/DDBJ whole genome shotgun (WGS) entry which is preliminary data.</text>
</comment>
<dbReference type="RefSeq" id="WP_345662883.1">
    <property type="nucleotide sequence ID" value="NZ_BAABET010000005.1"/>
</dbReference>
<dbReference type="EMBL" id="BAABET010000005">
    <property type="protein sequence ID" value="GAA4316971.1"/>
    <property type="molecule type" value="Genomic_DNA"/>
</dbReference>
<accession>A0ABP8G462</accession>
<organism evidence="2 3">
    <name type="scientific">Streptomyces venetus</name>
    <dbReference type="NCBI Taxonomy" id="1701086"/>
    <lineage>
        <taxon>Bacteria</taxon>
        <taxon>Bacillati</taxon>
        <taxon>Actinomycetota</taxon>
        <taxon>Actinomycetes</taxon>
        <taxon>Kitasatosporales</taxon>
        <taxon>Streptomycetaceae</taxon>
        <taxon>Streptomyces</taxon>
    </lineage>
</organism>
<evidence type="ECO:0000256" key="1">
    <source>
        <dbReference type="SAM" id="MobiDB-lite"/>
    </source>
</evidence>
<evidence type="ECO:0008006" key="4">
    <source>
        <dbReference type="Google" id="ProtNLM"/>
    </source>
</evidence>
<proteinExistence type="predicted"/>
<evidence type="ECO:0000313" key="3">
    <source>
        <dbReference type="Proteomes" id="UP001501115"/>
    </source>
</evidence>
<name>A0ABP8G462_9ACTN</name>
<gene>
    <name evidence="2" type="ORF">GCM10023086_39750</name>
</gene>
<keyword evidence="3" id="KW-1185">Reference proteome</keyword>
<sequence>MRLRLHAAELCESLLLALVRLLLPAQGRHRAAPGRPPLSVTDPPPPPTRRFLATEPLVMDTPLVRPYLHPLEIHA</sequence>
<evidence type="ECO:0000313" key="2">
    <source>
        <dbReference type="EMBL" id="GAA4316971.1"/>
    </source>
</evidence>
<reference evidence="3" key="1">
    <citation type="journal article" date="2019" name="Int. J. Syst. Evol. Microbiol.">
        <title>The Global Catalogue of Microorganisms (GCM) 10K type strain sequencing project: providing services to taxonomists for standard genome sequencing and annotation.</title>
        <authorList>
            <consortium name="The Broad Institute Genomics Platform"/>
            <consortium name="The Broad Institute Genome Sequencing Center for Infectious Disease"/>
            <person name="Wu L."/>
            <person name="Ma J."/>
        </authorList>
    </citation>
    <scope>NUCLEOTIDE SEQUENCE [LARGE SCALE GENOMIC DNA]</scope>
    <source>
        <strain evidence="3">JCM 31290</strain>
    </source>
</reference>
<dbReference type="Proteomes" id="UP001501115">
    <property type="component" value="Unassembled WGS sequence"/>
</dbReference>